<dbReference type="InterPro" id="IPR036909">
    <property type="entry name" value="Cyt_c-like_dom_sf"/>
</dbReference>
<dbReference type="AlphaFoldDB" id="A0A6L5WIT6"/>
<proteinExistence type="predicted"/>
<evidence type="ECO:0000256" key="4">
    <source>
        <dbReference type="PROSITE-ProRule" id="PRU00433"/>
    </source>
</evidence>
<dbReference type="GO" id="GO:0046872">
    <property type="term" value="F:metal ion binding"/>
    <property type="evidence" value="ECO:0007669"/>
    <property type="project" value="UniProtKB-KW"/>
</dbReference>
<evidence type="ECO:0000256" key="5">
    <source>
        <dbReference type="SAM" id="SignalP"/>
    </source>
</evidence>
<dbReference type="GO" id="GO:0009055">
    <property type="term" value="F:electron transfer activity"/>
    <property type="evidence" value="ECO:0007669"/>
    <property type="project" value="InterPro"/>
</dbReference>
<evidence type="ECO:0000313" key="7">
    <source>
        <dbReference type="EMBL" id="MSN96167.1"/>
    </source>
</evidence>
<keyword evidence="1 4" id="KW-0349">Heme</keyword>
<protein>
    <submittedName>
        <fullName evidence="7">C-type cytochrome</fullName>
    </submittedName>
</protein>
<reference evidence="7 8" key="1">
    <citation type="submission" date="2019-09" db="EMBL/GenBank/DDBJ databases">
        <authorList>
            <person name="Silva M."/>
            <person name="Pereira G."/>
            <person name="Lopes-Da-Costa L."/>
            <person name="Silva E."/>
        </authorList>
    </citation>
    <scope>NUCLEOTIDE SEQUENCE [LARGE SCALE GENOMIC DNA]</scope>
    <source>
        <strain evidence="7 8">FMV-PI01</strain>
    </source>
</reference>
<keyword evidence="3 4" id="KW-0408">Iron</keyword>
<comment type="caution">
    <text evidence="7">The sequence shown here is derived from an EMBL/GenBank/DDBJ whole genome shotgun (WGS) entry which is preliminary data.</text>
</comment>
<evidence type="ECO:0000256" key="3">
    <source>
        <dbReference type="ARBA" id="ARBA00023004"/>
    </source>
</evidence>
<dbReference type="Pfam" id="PF00034">
    <property type="entry name" value="Cytochrom_C"/>
    <property type="match status" value="1"/>
</dbReference>
<feature type="domain" description="Cytochrome c" evidence="6">
    <location>
        <begin position="66"/>
        <end position="150"/>
    </location>
</feature>
<evidence type="ECO:0000256" key="2">
    <source>
        <dbReference type="ARBA" id="ARBA00022723"/>
    </source>
</evidence>
<feature type="signal peptide" evidence="5">
    <location>
        <begin position="1"/>
        <end position="19"/>
    </location>
</feature>
<dbReference type="GO" id="GO:0020037">
    <property type="term" value="F:heme binding"/>
    <property type="evidence" value="ECO:0007669"/>
    <property type="project" value="InterPro"/>
</dbReference>
<name>A0A6L5WIT6_9BACT</name>
<dbReference type="SUPFAM" id="SSF46626">
    <property type="entry name" value="Cytochrome c"/>
    <property type="match status" value="1"/>
</dbReference>
<evidence type="ECO:0000259" key="6">
    <source>
        <dbReference type="PROSITE" id="PS51007"/>
    </source>
</evidence>
<organism evidence="7 8">
    <name type="scientific">Campylobacter portucalensis</name>
    <dbReference type="NCBI Taxonomy" id="2608384"/>
    <lineage>
        <taxon>Bacteria</taxon>
        <taxon>Pseudomonadati</taxon>
        <taxon>Campylobacterota</taxon>
        <taxon>Epsilonproteobacteria</taxon>
        <taxon>Campylobacterales</taxon>
        <taxon>Campylobacteraceae</taxon>
        <taxon>Campylobacter</taxon>
    </lineage>
</organism>
<gene>
    <name evidence="7" type="ORF">F1B92_02975</name>
</gene>
<dbReference type="RefSeq" id="WP_154570432.1">
    <property type="nucleotide sequence ID" value="NZ_VWSJ01000007.1"/>
</dbReference>
<keyword evidence="8" id="KW-1185">Reference proteome</keyword>
<dbReference type="InterPro" id="IPR009056">
    <property type="entry name" value="Cyt_c-like_dom"/>
</dbReference>
<dbReference type="Proteomes" id="UP000476338">
    <property type="component" value="Unassembled WGS sequence"/>
</dbReference>
<keyword evidence="2 4" id="KW-0479">Metal-binding</keyword>
<dbReference type="PROSITE" id="PS51007">
    <property type="entry name" value="CYTC"/>
    <property type="match status" value="1"/>
</dbReference>
<feature type="chain" id="PRO_5026899317" evidence="5">
    <location>
        <begin position="20"/>
        <end position="174"/>
    </location>
</feature>
<evidence type="ECO:0000256" key="1">
    <source>
        <dbReference type="ARBA" id="ARBA00022617"/>
    </source>
</evidence>
<evidence type="ECO:0000313" key="8">
    <source>
        <dbReference type="Proteomes" id="UP000476338"/>
    </source>
</evidence>
<accession>A0A6L5WIT6</accession>
<reference evidence="7 8" key="2">
    <citation type="submission" date="2020-03" db="EMBL/GenBank/DDBJ databases">
        <title>Campylobacter portucalensis sp. nov., a new species of Campylobacter isolated from the reproductive tract of bulls.</title>
        <authorList>
            <person name="Silva M.F."/>
            <person name="Pereira G."/>
            <person name="Carneiro C."/>
            <person name="Hemphill A."/>
            <person name="Mateus L."/>
            <person name="Lopes-Da-Costa L."/>
            <person name="Silva E."/>
        </authorList>
    </citation>
    <scope>NUCLEOTIDE SEQUENCE [LARGE SCALE GENOMIC DNA]</scope>
    <source>
        <strain evidence="7 8">FMV-PI01</strain>
    </source>
</reference>
<dbReference type="EMBL" id="VWSJ01000007">
    <property type="protein sequence ID" value="MSN96167.1"/>
    <property type="molecule type" value="Genomic_DNA"/>
</dbReference>
<keyword evidence="5" id="KW-0732">Signal</keyword>
<sequence>MKSFKFSFLLCFLISLMQAQDSYTFEVSGEFAEELKELVQKHAKDENISINIYKNQTPSKTPNLKSSIEEGQKIYQSKCLKCHGKNGERRAYAGSRKLLNMSASEIYHSFQSYYSNPNHGGSGKIIMQPISASISNEDLGYIIAYLKGENDFISAKAKNTDISRKPTTQGTYLK</sequence>
<dbReference type="Gene3D" id="1.10.760.10">
    <property type="entry name" value="Cytochrome c-like domain"/>
    <property type="match status" value="1"/>
</dbReference>